<organism evidence="1 2">
    <name type="scientific">Spiroplasma phoeniceum P40</name>
    <dbReference type="NCBI Taxonomy" id="1276259"/>
    <lineage>
        <taxon>Bacteria</taxon>
        <taxon>Bacillati</taxon>
        <taxon>Mycoplasmatota</taxon>
        <taxon>Mollicutes</taxon>
        <taxon>Entomoplasmatales</taxon>
        <taxon>Spiroplasmataceae</taxon>
        <taxon>Spiroplasma</taxon>
    </lineage>
</organism>
<gene>
    <name evidence="1" type="ORF">SDAV_00513</name>
</gene>
<dbReference type="AlphaFoldDB" id="A0A345DMR9"/>
<dbReference type="EMBL" id="CP031088">
    <property type="protein sequence ID" value="AXF95507.1"/>
    <property type="molecule type" value="Genomic_DNA"/>
</dbReference>
<reference evidence="2" key="1">
    <citation type="submission" date="2018-07" db="EMBL/GenBank/DDBJ databases">
        <title>Complete Genome Sequence of Spiroplasma phoeniceum.</title>
        <authorList>
            <person name="Davis R.E."/>
            <person name="Shao J.Y."/>
            <person name="Zhao Y."/>
            <person name="Silver A."/>
            <person name="Stump z."/>
            <person name="Gasparich G."/>
        </authorList>
    </citation>
    <scope>NUCLEOTIDE SEQUENCE [LARGE SCALE GENOMIC DNA]</scope>
    <source>
        <strain evidence="2">P40</strain>
    </source>
</reference>
<accession>A0A345DMR9</accession>
<keyword evidence="1" id="KW-0449">Lipoprotein</keyword>
<evidence type="ECO:0000313" key="1">
    <source>
        <dbReference type="EMBL" id="AXF95507.1"/>
    </source>
</evidence>
<dbReference type="Proteomes" id="UP000253689">
    <property type="component" value="Chromosome"/>
</dbReference>
<proteinExistence type="predicted"/>
<evidence type="ECO:0000313" key="2">
    <source>
        <dbReference type="Proteomes" id="UP000253689"/>
    </source>
</evidence>
<protein>
    <submittedName>
        <fullName evidence="1">Lipoprotein</fullName>
    </submittedName>
</protein>
<keyword evidence="2" id="KW-1185">Reference proteome</keyword>
<name>A0A345DMR9_9MOLU</name>
<dbReference type="KEGG" id="sphh:SDAV_00513"/>
<sequence>MLFYQQFQKFKKEGRIIKIKKWLIFLWVITLLGTSTTSVVAFNNIPQYNENELQQLKKENQIYTNCKEIKENLEWIAPQEKPFNTVDNKYYFVVWRSEKNKKWRIAKFKNSIKVNDSIIIDLQDNNRLRLGKFGYLMINSGGFFWGEVPRWDIEKIKYVYRWNGGEENLSDLVVDNDGNLKVKDK</sequence>